<gene>
    <name evidence="2" type="ORF">EV421DRAFT_1829202</name>
</gene>
<sequence>MISLLASLLLVYLAIVRYFRYQRLYAVQARIRASAKEPSPSEAQSALQVALLCDMPFFTHLGAEVALLKTYGIPSISALLLKTGEFSTERKFTKRVTDTALLLSTFISCPLEHSPTTTESTPFLGPRSNIALARVNWLHRHYDISNEDMLYTLALFILEPMRLVARFDWRPFSPEEAKCSFLMWKDVGRRMNIEDIPETLGELEEWSREYESTHMVASASSHQLANMALEHLSTRVPNIPGARSLVKTVFLCMLDDQLRDAMMLCAPPKYAHILIKTVLVLRAFIVRNFKLPRFKPRRGYVVVENPPHSIDCDGHMRLHTVVRRHHPWYYPIPKGWRLVFDRLFGLTKGDLYPGAAFKCEGYRLEELGPTRFEQCMSRKFQSTSFLNSAISRRSQRSDEGSRRTVWSTNRKTLGPLIVSFHCLLELLNLLMDRLLFFITAISSVCVPREMFLTVSAPYHLVFEPFGWGVISNDISV</sequence>
<reference evidence="2" key="1">
    <citation type="submission" date="2023-06" db="EMBL/GenBank/DDBJ databases">
        <authorList>
            <consortium name="Lawrence Berkeley National Laboratory"/>
            <person name="Ahrendt S."/>
            <person name="Sahu N."/>
            <person name="Indic B."/>
            <person name="Wong-Bajracharya J."/>
            <person name="Merenyi Z."/>
            <person name="Ke H.-M."/>
            <person name="Monk M."/>
            <person name="Kocsube S."/>
            <person name="Drula E."/>
            <person name="Lipzen A."/>
            <person name="Balint B."/>
            <person name="Henrissat B."/>
            <person name="Andreopoulos B."/>
            <person name="Martin F.M."/>
            <person name="Harder C.B."/>
            <person name="Rigling D."/>
            <person name="Ford K.L."/>
            <person name="Foster G.D."/>
            <person name="Pangilinan J."/>
            <person name="Papanicolaou A."/>
            <person name="Barry K."/>
            <person name="LaButti K."/>
            <person name="Viragh M."/>
            <person name="Koriabine M."/>
            <person name="Yan M."/>
            <person name="Riley R."/>
            <person name="Champramary S."/>
            <person name="Plett K.L."/>
            <person name="Tsai I.J."/>
            <person name="Slot J."/>
            <person name="Sipos G."/>
            <person name="Plett J."/>
            <person name="Nagy L.G."/>
            <person name="Grigoriev I.V."/>
        </authorList>
    </citation>
    <scope>NUCLEOTIDE SEQUENCE</scope>
    <source>
        <strain evidence="2">FPL87.14</strain>
    </source>
</reference>
<evidence type="ECO:0000313" key="2">
    <source>
        <dbReference type="EMBL" id="KAK0437238.1"/>
    </source>
</evidence>
<dbReference type="EMBL" id="JAUEPT010000050">
    <property type="protein sequence ID" value="KAK0437238.1"/>
    <property type="molecule type" value="Genomic_DNA"/>
</dbReference>
<protein>
    <recommendedName>
        <fullName evidence="1">ER-bound oxygenase mpaB/mpaB'/Rubber oxygenase catalytic domain-containing protein</fullName>
    </recommendedName>
</protein>
<dbReference type="PANTHER" id="PTHR36124:SF1">
    <property type="entry name" value="ER-BOUND OXYGENASE MPAB_MPAB'_RUBBER OXYGENASE CATALYTIC DOMAIN-CONTAINING PROTEIN"/>
    <property type="match status" value="1"/>
</dbReference>
<dbReference type="InterPro" id="IPR018713">
    <property type="entry name" value="MPAB/Lcp_cat_dom"/>
</dbReference>
<accession>A0AA39MKI2</accession>
<evidence type="ECO:0000259" key="1">
    <source>
        <dbReference type="Pfam" id="PF09995"/>
    </source>
</evidence>
<comment type="caution">
    <text evidence="2">The sequence shown here is derived from an EMBL/GenBank/DDBJ whole genome shotgun (WGS) entry which is preliminary data.</text>
</comment>
<feature type="domain" description="ER-bound oxygenase mpaB/mpaB'/Rubber oxygenase catalytic" evidence="1">
    <location>
        <begin position="141"/>
        <end position="265"/>
    </location>
</feature>
<organism evidence="2 3">
    <name type="scientific">Armillaria borealis</name>
    <dbReference type="NCBI Taxonomy" id="47425"/>
    <lineage>
        <taxon>Eukaryota</taxon>
        <taxon>Fungi</taxon>
        <taxon>Dikarya</taxon>
        <taxon>Basidiomycota</taxon>
        <taxon>Agaricomycotina</taxon>
        <taxon>Agaricomycetes</taxon>
        <taxon>Agaricomycetidae</taxon>
        <taxon>Agaricales</taxon>
        <taxon>Marasmiineae</taxon>
        <taxon>Physalacriaceae</taxon>
        <taxon>Armillaria</taxon>
    </lineage>
</organism>
<dbReference type="GO" id="GO:0016491">
    <property type="term" value="F:oxidoreductase activity"/>
    <property type="evidence" value="ECO:0007669"/>
    <property type="project" value="InterPro"/>
</dbReference>
<dbReference type="PANTHER" id="PTHR36124">
    <property type="match status" value="1"/>
</dbReference>
<dbReference type="Proteomes" id="UP001175226">
    <property type="component" value="Unassembled WGS sequence"/>
</dbReference>
<keyword evidence="3" id="KW-1185">Reference proteome</keyword>
<dbReference type="Pfam" id="PF09995">
    <property type="entry name" value="MPAB_Lcp_cat"/>
    <property type="match status" value="1"/>
</dbReference>
<dbReference type="InterPro" id="IPR046366">
    <property type="entry name" value="MPAB"/>
</dbReference>
<name>A0AA39MKI2_9AGAR</name>
<evidence type="ECO:0000313" key="3">
    <source>
        <dbReference type="Proteomes" id="UP001175226"/>
    </source>
</evidence>
<dbReference type="AlphaFoldDB" id="A0AA39MKI2"/>
<proteinExistence type="predicted"/>